<dbReference type="RefSeq" id="WP_192751341.1">
    <property type="nucleotide sequence ID" value="NZ_BAABJL010000197.1"/>
</dbReference>
<dbReference type="InterPro" id="IPR010281">
    <property type="entry name" value="DUF885"/>
</dbReference>
<dbReference type="Pfam" id="PF05960">
    <property type="entry name" value="DUF885"/>
    <property type="match status" value="1"/>
</dbReference>
<dbReference type="EMBL" id="JADBEM010000001">
    <property type="protein sequence ID" value="MBE1607384.1"/>
    <property type="molecule type" value="Genomic_DNA"/>
</dbReference>
<proteinExistence type="predicted"/>
<dbReference type="PANTHER" id="PTHR33361">
    <property type="entry name" value="GLR0591 PROTEIN"/>
    <property type="match status" value="1"/>
</dbReference>
<protein>
    <submittedName>
        <fullName evidence="1">Uncharacterized protein (DUF885 family)</fullName>
    </submittedName>
</protein>
<comment type="caution">
    <text evidence="1">The sequence shown here is derived from an EMBL/GenBank/DDBJ whole genome shotgun (WGS) entry which is preliminary data.</text>
</comment>
<reference evidence="1" key="1">
    <citation type="submission" date="2020-10" db="EMBL/GenBank/DDBJ databases">
        <title>Sequencing the genomes of 1000 actinobacteria strains.</title>
        <authorList>
            <person name="Klenk H.-P."/>
        </authorList>
    </citation>
    <scope>NUCLEOTIDE SEQUENCE</scope>
    <source>
        <strain evidence="1">DSM 45354</strain>
    </source>
</reference>
<dbReference type="PANTHER" id="PTHR33361:SF2">
    <property type="entry name" value="DUF885 DOMAIN-CONTAINING PROTEIN"/>
    <property type="match status" value="1"/>
</dbReference>
<organism evidence="1 2">
    <name type="scientific">Actinopolymorpha pittospori</name>
    <dbReference type="NCBI Taxonomy" id="648752"/>
    <lineage>
        <taxon>Bacteria</taxon>
        <taxon>Bacillati</taxon>
        <taxon>Actinomycetota</taxon>
        <taxon>Actinomycetes</taxon>
        <taxon>Propionibacteriales</taxon>
        <taxon>Actinopolymorphaceae</taxon>
        <taxon>Actinopolymorpha</taxon>
    </lineage>
</organism>
<evidence type="ECO:0000313" key="2">
    <source>
        <dbReference type="Proteomes" id="UP000638648"/>
    </source>
</evidence>
<gene>
    <name evidence="1" type="ORF">HEB94_004232</name>
</gene>
<evidence type="ECO:0000313" key="1">
    <source>
        <dbReference type="EMBL" id="MBE1607384.1"/>
    </source>
</evidence>
<sequence length="567" mass="63468">MERTNDGAAAELDAVAEEMFRQQLAWSPLYASQIGYAEHTGELPDLTVAGEERRQADLDILRERAERVDPASLDHERRVTHKVLLRKISDAQLAIRARRQDYTVTPIPQTGQGATVLISLPHTPVQTAEDARAYLERCAKVPGWLDVGTERLGTGRREGRTPVARPVHNAIAQLDVCLTSALADDPLLSVPDPVEGAPTGWRESLEAVVRDEVRPALARYRDRLRAEVLPSARSDDRPGIAHLPGGEDVYRQLAAEHTTTDQSVDELHELGIELVAGLTEEMRERGEKTLGTADFAEITERLRNDPALYFTGPQEVMDAARDALTRAQEELPRWLGVLPRAGCQVIPMTAHEVENGDLGHYQWPAPDGSRPGTYWLNTSKPHTRPRFEAQTLAFHESVPGHHTQLALAQELPGLSNFRRHTQVTAFTEGWALYTERLAEEMDLYTDDVYRLGMVSFDFWRACRLVVDTGMHARGWSRDRAVGYMVEHSALTHKNIENEIDRYIGWPGQALGYMVGRLEIRRLRAEAEARLGQAFVLRDFHDTLLGNGNLPLSVLGEVVAEWVRGQES</sequence>
<dbReference type="AlphaFoldDB" id="A0A927RAA3"/>
<accession>A0A927RAA3</accession>
<name>A0A927RAA3_9ACTN</name>
<dbReference type="Proteomes" id="UP000638648">
    <property type="component" value="Unassembled WGS sequence"/>
</dbReference>
<keyword evidence="2" id="KW-1185">Reference proteome</keyword>